<keyword evidence="2" id="KW-1185">Reference proteome</keyword>
<proteinExistence type="predicted"/>
<organism evidence="1 2">
    <name type="scientific">Opisthorchis felineus</name>
    <dbReference type="NCBI Taxonomy" id="147828"/>
    <lineage>
        <taxon>Eukaryota</taxon>
        <taxon>Metazoa</taxon>
        <taxon>Spiralia</taxon>
        <taxon>Lophotrochozoa</taxon>
        <taxon>Platyhelminthes</taxon>
        <taxon>Trematoda</taxon>
        <taxon>Digenea</taxon>
        <taxon>Opisthorchiida</taxon>
        <taxon>Opisthorchiata</taxon>
        <taxon>Opisthorchiidae</taxon>
        <taxon>Opisthorchis</taxon>
    </lineage>
</organism>
<gene>
    <name evidence="1" type="ORF">CRM22_002793</name>
</gene>
<comment type="caution">
    <text evidence="1">The sequence shown here is derived from an EMBL/GenBank/DDBJ whole genome shotgun (WGS) entry which is preliminary data.</text>
</comment>
<dbReference type="AlphaFoldDB" id="A0A4S2M4B8"/>
<dbReference type="EMBL" id="SJOL01004833">
    <property type="protein sequence ID" value="TGZ71162.1"/>
    <property type="molecule type" value="Genomic_DNA"/>
</dbReference>
<evidence type="ECO:0000313" key="1">
    <source>
        <dbReference type="EMBL" id="TGZ71162.1"/>
    </source>
</evidence>
<protein>
    <submittedName>
        <fullName evidence="1">Uncharacterized protein</fullName>
    </submittedName>
</protein>
<evidence type="ECO:0000313" key="2">
    <source>
        <dbReference type="Proteomes" id="UP000308267"/>
    </source>
</evidence>
<sequence>MRAMMKIMRMAMMMRVMMMMMMVMMMMMTRMMMREVAMLVVAVVVGIRDSGGWCLCLLSSLNCMYCVRVFSTHTEVWIVPVDRKRCVKRLKFNFTL</sequence>
<reference evidence="1 2" key="1">
    <citation type="journal article" date="2019" name="BMC Genomics">
        <title>New insights from Opisthorchis felineus genome: update on genomics of the epidemiologically important liver flukes.</title>
        <authorList>
            <person name="Ershov N.I."/>
            <person name="Mordvinov V.A."/>
            <person name="Prokhortchouk E.B."/>
            <person name="Pakharukova M.Y."/>
            <person name="Gunbin K.V."/>
            <person name="Ustyantsev K."/>
            <person name="Genaev M.A."/>
            <person name="Blinov A.G."/>
            <person name="Mazur A."/>
            <person name="Boulygina E."/>
            <person name="Tsygankova S."/>
            <person name="Khrameeva E."/>
            <person name="Chekanov N."/>
            <person name="Fan G."/>
            <person name="Xiao A."/>
            <person name="Zhang H."/>
            <person name="Xu X."/>
            <person name="Yang H."/>
            <person name="Solovyev V."/>
            <person name="Lee S.M."/>
            <person name="Liu X."/>
            <person name="Afonnikov D.A."/>
            <person name="Skryabin K.G."/>
        </authorList>
    </citation>
    <scope>NUCLEOTIDE SEQUENCE [LARGE SCALE GENOMIC DNA]</scope>
    <source>
        <strain evidence="1">AK-0245</strain>
        <tissue evidence="1">Whole organism</tissue>
    </source>
</reference>
<dbReference type="Proteomes" id="UP000308267">
    <property type="component" value="Unassembled WGS sequence"/>
</dbReference>
<name>A0A4S2M4B8_OPIFE</name>
<accession>A0A4S2M4B8</accession>